<keyword evidence="1" id="KW-0677">Repeat</keyword>
<dbReference type="Gene3D" id="2.120.10.80">
    <property type="entry name" value="Kelch-type beta propeller"/>
    <property type="match status" value="1"/>
</dbReference>
<dbReference type="OrthoDB" id="10250130at2759"/>
<organism evidence="3 4">
    <name type="scientific">Dissophora globulifera</name>
    <dbReference type="NCBI Taxonomy" id="979702"/>
    <lineage>
        <taxon>Eukaryota</taxon>
        <taxon>Fungi</taxon>
        <taxon>Fungi incertae sedis</taxon>
        <taxon>Mucoromycota</taxon>
        <taxon>Mortierellomycotina</taxon>
        <taxon>Mortierellomycetes</taxon>
        <taxon>Mortierellales</taxon>
        <taxon>Mortierellaceae</taxon>
        <taxon>Dissophora</taxon>
    </lineage>
</organism>
<comment type="caution">
    <text evidence="3">The sequence shown here is derived from an EMBL/GenBank/DDBJ whole genome shotgun (WGS) entry which is preliminary data.</text>
</comment>
<proteinExistence type="predicted"/>
<gene>
    <name evidence="3" type="ORF">BGZ99_005553</name>
</gene>
<dbReference type="EMBL" id="JAAAIP010000360">
    <property type="protein sequence ID" value="KAG0318654.1"/>
    <property type="molecule type" value="Genomic_DNA"/>
</dbReference>
<dbReference type="GO" id="GO:0019760">
    <property type="term" value="P:glucosinolate metabolic process"/>
    <property type="evidence" value="ECO:0007669"/>
    <property type="project" value="UniProtKB-ARBA"/>
</dbReference>
<dbReference type="PANTHER" id="PTHR47435:SF4">
    <property type="entry name" value="KELCH REPEAT PROTEIN (AFU_ORTHOLOGUE AFUA_5G12780)"/>
    <property type="match status" value="1"/>
</dbReference>
<dbReference type="AlphaFoldDB" id="A0A9P6UTA1"/>
<dbReference type="SMART" id="SM00612">
    <property type="entry name" value="Kelch"/>
    <property type="match status" value="2"/>
</dbReference>
<dbReference type="SUPFAM" id="SSF117281">
    <property type="entry name" value="Kelch motif"/>
    <property type="match status" value="1"/>
</dbReference>
<evidence type="ECO:0000313" key="4">
    <source>
        <dbReference type="Proteomes" id="UP000738325"/>
    </source>
</evidence>
<sequence>MSDIFVFGGCPVEGRLNDMYKFSLSTGEWSVLPTPPVTPRGGAAMTCHGNKLYIHGGFNGQEQSDLVVFDISSGEWAQALPSAQAPEARSVHAIVPIAAEDAESDRLLILFGEGNPSKIGHEDAGEFWGDIWSATLPKSLQRTPGSSMPVTYEQITLSAFQGNQDNLPCPRGWFQAALWNDKVILSGGLSINNERLADLYLLSLV</sequence>
<protein>
    <submittedName>
        <fullName evidence="3">Uncharacterized protein</fullName>
    </submittedName>
</protein>
<keyword evidence="2" id="KW-0408">Iron</keyword>
<dbReference type="PANTHER" id="PTHR47435">
    <property type="entry name" value="KELCH REPEAT PROTEIN (AFU_ORTHOLOGUE AFUA_5G12780)"/>
    <property type="match status" value="1"/>
</dbReference>
<evidence type="ECO:0000256" key="1">
    <source>
        <dbReference type="ARBA" id="ARBA00022737"/>
    </source>
</evidence>
<dbReference type="InterPro" id="IPR006652">
    <property type="entry name" value="Kelch_1"/>
</dbReference>
<dbReference type="Pfam" id="PF24681">
    <property type="entry name" value="Kelch_KLHDC2_KLHL20_DRC7"/>
    <property type="match status" value="1"/>
</dbReference>
<name>A0A9P6UTA1_9FUNG</name>
<accession>A0A9P6UTA1</accession>
<reference evidence="3" key="1">
    <citation type="journal article" date="2020" name="Fungal Divers.">
        <title>Resolving the Mortierellaceae phylogeny through synthesis of multi-gene phylogenetics and phylogenomics.</title>
        <authorList>
            <person name="Vandepol N."/>
            <person name="Liber J."/>
            <person name="Desiro A."/>
            <person name="Na H."/>
            <person name="Kennedy M."/>
            <person name="Barry K."/>
            <person name="Grigoriev I.V."/>
            <person name="Miller A.N."/>
            <person name="O'Donnell K."/>
            <person name="Stajich J.E."/>
            <person name="Bonito G."/>
        </authorList>
    </citation>
    <scope>NUCLEOTIDE SEQUENCE</scope>
    <source>
        <strain evidence="3">REB-010B</strain>
    </source>
</reference>
<evidence type="ECO:0000313" key="3">
    <source>
        <dbReference type="EMBL" id="KAG0318654.1"/>
    </source>
</evidence>
<dbReference type="InterPro" id="IPR015915">
    <property type="entry name" value="Kelch-typ_b-propeller"/>
</dbReference>
<dbReference type="Proteomes" id="UP000738325">
    <property type="component" value="Unassembled WGS sequence"/>
</dbReference>
<keyword evidence="4" id="KW-1185">Reference proteome</keyword>
<evidence type="ECO:0000256" key="2">
    <source>
        <dbReference type="ARBA" id="ARBA00023004"/>
    </source>
</evidence>